<accession>A0A9Q4KMA6</accession>
<feature type="compositionally biased region" description="Basic and acidic residues" evidence="1">
    <location>
        <begin position="106"/>
        <end position="133"/>
    </location>
</feature>
<evidence type="ECO:0000313" key="3">
    <source>
        <dbReference type="EMBL" id="MDE4907083.1"/>
    </source>
</evidence>
<dbReference type="EMBL" id="JAKELO010000002">
    <property type="protein sequence ID" value="MDE4907083.1"/>
    <property type="molecule type" value="Genomic_DNA"/>
</dbReference>
<keyword evidence="2" id="KW-1133">Transmembrane helix</keyword>
<comment type="caution">
    <text evidence="3">The sequence shown here is derived from an EMBL/GenBank/DDBJ whole genome shotgun (WGS) entry which is preliminary data.</text>
</comment>
<feature type="region of interest" description="Disordered" evidence="1">
    <location>
        <begin position="169"/>
        <end position="203"/>
    </location>
</feature>
<gene>
    <name evidence="3" type="ORF">L0665_00375</name>
</gene>
<dbReference type="Proteomes" id="UP001143747">
    <property type="component" value="Unassembled WGS sequence"/>
</dbReference>
<evidence type="ECO:0000313" key="4">
    <source>
        <dbReference type="Proteomes" id="UP001143747"/>
    </source>
</evidence>
<reference evidence="3" key="1">
    <citation type="submission" date="2022-01" db="EMBL/GenBank/DDBJ databases">
        <title>Draft genome of Methanogenium marinum DSM 15558.</title>
        <authorList>
            <person name="Chen S.-C."/>
            <person name="You Y.-T."/>
        </authorList>
    </citation>
    <scope>NUCLEOTIDE SEQUENCE</scope>
    <source>
        <strain evidence="3">DSM 15558</strain>
    </source>
</reference>
<organism evidence="3 4">
    <name type="scientific">Methanogenium marinum</name>
    <dbReference type="NCBI Taxonomy" id="348610"/>
    <lineage>
        <taxon>Archaea</taxon>
        <taxon>Methanobacteriati</taxon>
        <taxon>Methanobacteriota</taxon>
        <taxon>Stenosarchaea group</taxon>
        <taxon>Methanomicrobia</taxon>
        <taxon>Methanomicrobiales</taxon>
        <taxon>Methanomicrobiaceae</taxon>
        <taxon>Methanogenium</taxon>
    </lineage>
</organism>
<feature type="region of interest" description="Disordered" evidence="1">
    <location>
        <begin position="216"/>
        <end position="300"/>
    </location>
</feature>
<keyword evidence="4" id="KW-1185">Reference proteome</keyword>
<sequence length="504" mass="56087">MNEFIRRVVMVIGIVTIGTILIFFNASIIITLSATLAFGVIMAMGIGLLKKEDFKRLSNLKIPSIKNIRHKKDSTKSEDKKQKSKKPDSKKDKKTHKTGNILSRFHKNEQNTDKTEKSKTEKSKTEKSKKSEKNGFSAGLSAAIGSFKTSIHKSRDKNHSDKIDSLLKTTIDEPVLSPQDSADNQPELALPDDPDELSDDMDLFDDEDFASLDSLDIEGEETLFDFDGGNSIESQSEEKDDSGTLNMDDEINSILLSENAFDEDEDFSPVYPDGTGSSASQSKDTDNKENPEEEGLFNSDEFFVQGIEDGLDEESFIHLPETPNENQKTSKATLNDSLDELSNITEFEKLNQDEDEFSGFDAINLEELETDDFSLETDEIIIEEEEINDADILPDDFIPSPDIDSTKNEIDQNTGNDNLSDGSGFSNSEMNESMSFSGKNEYDDILSVLKSDIKTTKKAPQTSLVRELKDVHVESKDLVEELELVLHAMGGKSGKTNGQDEESE</sequence>
<keyword evidence="2" id="KW-0472">Membrane</keyword>
<evidence type="ECO:0000256" key="2">
    <source>
        <dbReference type="SAM" id="Phobius"/>
    </source>
</evidence>
<dbReference type="AlphaFoldDB" id="A0A9Q4KMA6"/>
<protein>
    <submittedName>
        <fullName evidence="3">Uncharacterized protein</fullName>
    </submittedName>
</protein>
<dbReference type="RefSeq" id="WP_274923749.1">
    <property type="nucleotide sequence ID" value="NZ_JAKELO010000002.1"/>
</dbReference>
<feature type="compositionally biased region" description="Polar residues" evidence="1">
    <location>
        <begin position="411"/>
        <end position="421"/>
    </location>
</feature>
<feature type="compositionally biased region" description="Low complexity" evidence="1">
    <location>
        <begin position="422"/>
        <end position="436"/>
    </location>
</feature>
<feature type="compositionally biased region" description="Acidic residues" evidence="1">
    <location>
        <begin position="190"/>
        <end position="203"/>
    </location>
</feature>
<proteinExistence type="predicted"/>
<keyword evidence="2" id="KW-0812">Transmembrane</keyword>
<feature type="region of interest" description="Disordered" evidence="1">
    <location>
        <begin position="388"/>
        <end position="436"/>
    </location>
</feature>
<feature type="region of interest" description="Disordered" evidence="1">
    <location>
        <begin position="68"/>
        <end position="137"/>
    </location>
</feature>
<feature type="compositionally biased region" description="Basic and acidic residues" evidence="1">
    <location>
        <begin position="74"/>
        <end position="91"/>
    </location>
</feature>
<feature type="transmembrane region" description="Helical" evidence="2">
    <location>
        <begin position="30"/>
        <end position="49"/>
    </location>
</feature>
<evidence type="ECO:0000256" key="1">
    <source>
        <dbReference type="SAM" id="MobiDB-lite"/>
    </source>
</evidence>
<name>A0A9Q4KMA6_9EURY</name>